<evidence type="ECO:0000256" key="10">
    <source>
        <dbReference type="SAM" id="MobiDB-lite"/>
    </source>
</evidence>
<sequence>MVLRSDVDTSGSIDAHAADSDASMAPFESSFDPQSSCFVMGAPTPSFSINNALTRPHGRVQRSTSDTEMERRMPYDIAHQTIKARGHSTSLDAERMREEPHCPVLMHSSAPDSENAVSSRPLHVEPQLTNNQSLVNAYNRTLSNHPSRLDLNENEAIHVETERPLQLHEDTSPRQRRNSYSSINVPLTEENLTSSSIVSEVTMEPETASVTPRDQEDDEQTVATEELVVLLRRWYCSVPFVALICIYFAYQHEKGICLFLLGTGSIIQLDNRMRAQVARKDKANCCELIVIVLACYILMVLLSMIEPSRMYLISPRLYLNVPHGSNSGLDATEGIFWQVLYTVLVNDFIIRLWSIIMKAFVAGTPSTRCVCKHKNREEEASSGDHDEMTQLDEEEDGSTSRTPLTQHVESPSGFYRRKRKLYGLIELSSIFFRSLLASVPWCSMYQACASKIMANVLTLAYLVFKTLNQVCDFQKALFLATQIRRIFTLARSFVTLRLEFGVYVTHDELVESGAPNCSICYEAMRRPVKLACSHIFCEECVTEWFDHERSCPLCRASVGSGTSSEENFRPQFLDGRTSLGPQLL</sequence>
<evidence type="ECO:0000256" key="1">
    <source>
        <dbReference type="ARBA" id="ARBA00004141"/>
    </source>
</evidence>
<comment type="caution">
    <text evidence="13">The sequence shown here is derived from an EMBL/GenBank/DDBJ whole genome shotgun (WGS) entry which is preliminary data.</text>
</comment>
<keyword evidence="14" id="KW-1185">Reference proteome</keyword>
<keyword evidence="7 11" id="KW-1133">Transmembrane helix</keyword>
<dbReference type="InterPro" id="IPR001841">
    <property type="entry name" value="Znf_RING"/>
</dbReference>
<dbReference type="CDD" id="cd16561">
    <property type="entry name" value="RING-HC_RNF213"/>
    <property type="match status" value="1"/>
</dbReference>
<feature type="region of interest" description="Disordered" evidence="10">
    <location>
        <begin position="375"/>
        <end position="410"/>
    </location>
</feature>
<proteinExistence type="predicted"/>
<evidence type="ECO:0000259" key="12">
    <source>
        <dbReference type="PROSITE" id="PS50089"/>
    </source>
</evidence>
<comment type="subcellular location">
    <subcellularLocation>
        <location evidence="1">Membrane</location>
        <topology evidence="1">Multi-pass membrane protein</topology>
    </subcellularLocation>
</comment>
<feature type="region of interest" description="Disordered" evidence="10">
    <location>
        <begin position="559"/>
        <end position="584"/>
    </location>
</feature>
<dbReference type="PANTHER" id="PTHR15860">
    <property type="entry name" value="UNCHARACTERIZED RING FINGER-CONTAINING PROTEIN"/>
    <property type="match status" value="1"/>
</dbReference>
<evidence type="ECO:0000256" key="9">
    <source>
        <dbReference type="PROSITE-ProRule" id="PRU00175"/>
    </source>
</evidence>
<dbReference type="GO" id="GO:0061630">
    <property type="term" value="F:ubiquitin protein ligase activity"/>
    <property type="evidence" value="ECO:0007669"/>
    <property type="project" value="InterPro"/>
</dbReference>
<dbReference type="GO" id="GO:0008270">
    <property type="term" value="F:zinc ion binding"/>
    <property type="evidence" value="ECO:0007669"/>
    <property type="project" value="UniProtKB-KW"/>
</dbReference>
<reference evidence="13 14" key="1">
    <citation type="journal article" date="2021" name="Genome Biol.">
        <title>AFLAP: assembly-free linkage analysis pipeline using k-mers from genome sequencing data.</title>
        <authorList>
            <person name="Fletcher K."/>
            <person name="Zhang L."/>
            <person name="Gil J."/>
            <person name="Han R."/>
            <person name="Cavanaugh K."/>
            <person name="Michelmore R."/>
        </authorList>
    </citation>
    <scope>NUCLEOTIDE SEQUENCE [LARGE SCALE GENOMIC DNA]</scope>
    <source>
        <strain evidence="13 14">SF5</strain>
    </source>
</reference>
<feature type="compositionally biased region" description="Polar residues" evidence="10">
    <location>
        <begin position="399"/>
        <end position="409"/>
    </location>
</feature>
<evidence type="ECO:0000256" key="7">
    <source>
        <dbReference type="ARBA" id="ARBA00022989"/>
    </source>
</evidence>
<name>A0A976IG45_BRELC</name>
<keyword evidence="8 11" id="KW-0472">Membrane</keyword>
<evidence type="ECO:0000256" key="3">
    <source>
        <dbReference type="ARBA" id="ARBA00022723"/>
    </source>
</evidence>
<keyword evidence="5" id="KW-0833">Ubl conjugation pathway</keyword>
<dbReference type="InterPro" id="IPR017907">
    <property type="entry name" value="Znf_RING_CS"/>
</dbReference>
<dbReference type="Gene3D" id="3.30.40.10">
    <property type="entry name" value="Zinc/RING finger domain, C3HC4 (zinc finger)"/>
    <property type="match status" value="1"/>
</dbReference>
<evidence type="ECO:0000256" key="2">
    <source>
        <dbReference type="ARBA" id="ARBA00022692"/>
    </source>
</evidence>
<feature type="domain" description="RING-type" evidence="12">
    <location>
        <begin position="517"/>
        <end position="555"/>
    </location>
</feature>
<accession>A0A976IG45</accession>
<evidence type="ECO:0000313" key="14">
    <source>
        <dbReference type="Proteomes" id="UP000294530"/>
    </source>
</evidence>
<dbReference type="OrthoDB" id="207411at2759"/>
<feature type="transmembrane region" description="Helical" evidence="11">
    <location>
        <begin position="285"/>
        <end position="305"/>
    </location>
</feature>
<feature type="region of interest" description="Disordered" evidence="10">
    <location>
        <begin position="161"/>
        <end position="182"/>
    </location>
</feature>
<organism evidence="13 14">
    <name type="scientific">Bremia lactucae</name>
    <name type="common">Lettuce downy mildew</name>
    <dbReference type="NCBI Taxonomy" id="4779"/>
    <lineage>
        <taxon>Eukaryota</taxon>
        <taxon>Sar</taxon>
        <taxon>Stramenopiles</taxon>
        <taxon>Oomycota</taxon>
        <taxon>Peronosporomycetes</taxon>
        <taxon>Peronosporales</taxon>
        <taxon>Peronosporaceae</taxon>
        <taxon>Bremia</taxon>
    </lineage>
</organism>
<gene>
    <name evidence="13" type="ORF">CCR75_006942</name>
</gene>
<dbReference type="SUPFAM" id="SSF57850">
    <property type="entry name" value="RING/U-box"/>
    <property type="match status" value="1"/>
</dbReference>
<dbReference type="KEGG" id="blac:94350678"/>
<keyword evidence="6" id="KW-0862">Zinc</keyword>
<dbReference type="RefSeq" id="XP_067820030.1">
    <property type="nucleotide sequence ID" value="XM_067965007.1"/>
</dbReference>
<dbReference type="PROSITE" id="PS00518">
    <property type="entry name" value="ZF_RING_1"/>
    <property type="match status" value="1"/>
</dbReference>
<dbReference type="Pfam" id="PF13639">
    <property type="entry name" value="zf-RING_2"/>
    <property type="match status" value="1"/>
</dbReference>
<dbReference type="GeneID" id="94350678"/>
<dbReference type="EMBL" id="SHOA02000001">
    <property type="protein sequence ID" value="TDH70531.1"/>
    <property type="molecule type" value="Genomic_DNA"/>
</dbReference>
<protein>
    <recommendedName>
        <fullName evidence="12">RING-type domain-containing protein</fullName>
    </recommendedName>
</protein>
<feature type="compositionally biased region" description="Basic and acidic residues" evidence="10">
    <location>
        <begin position="375"/>
        <end position="388"/>
    </location>
</feature>
<keyword evidence="3" id="KW-0479">Metal-binding</keyword>
<dbReference type="InterPro" id="IPR044235">
    <property type="entry name" value="RNFT1/2"/>
</dbReference>
<dbReference type="InterPro" id="IPR013083">
    <property type="entry name" value="Znf_RING/FYVE/PHD"/>
</dbReference>
<evidence type="ECO:0000313" key="13">
    <source>
        <dbReference type="EMBL" id="TDH70531.1"/>
    </source>
</evidence>
<dbReference type="PANTHER" id="PTHR15860:SF0">
    <property type="entry name" value="LP20373P"/>
    <property type="match status" value="1"/>
</dbReference>
<dbReference type="SMART" id="SM00184">
    <property type="entry name" value="RING"/>
    <property type="match status" value="1"/>
</dbReference>
<dbReference type="GO" id="GO:1904294">
    <property type="term" value="P:positive regulation of ERAD pathway"/>
    <property type="evidence" value="ECO:0007669"/>
    <property type="project" value="InterPro"/>
</dbReference>
<keyword evidence="4 9" id="KW-0863">Zinc-finger</keyword>
<evidence type="ECO:0000256" key="8">
    <source>
        <dbReference type="ARBA" id="ARBA00023136"/>
    </source>
</evidence>
<evidence type="ECO:0000256" key="11">
    <source>
        <dbReference type="SAM" id="Phobius"/>
    </source>
</evidence>
<dbReference type="AlphaFoldDB" id="A0A976IG45"/>
<feature type="compositionally biased region" description="Basic and acidic residues" evidence="10">
    <location>
        <begin position="161"/>
        <end position="173"/>
    </location>
</feature>
<keyword evidence="2 11" id="KW-0812">Transmembrane</keyword>
<evidence type="ECO:0000256" key="6">
    <source>
        <dbReference type="ARBA" id="ARBA00022833"/>
    </source>
</evidence>
<dbReference type="Proteomes" id="UP000294530">
    <property type="component" value="Unassembled WGS sequence"/>
</dbReference>
<dbReference type="PROSITE" id="PS50089">
    <property type="entry name" value="ZF_RING_2"/>
    <property type="match status" value="1"/>
</dbReference>
<evidence type="ECO:0000256" key="5">
    <source>
        <dbReference type="ARBA" id="ARBA00022786"/>
    </source>
</evidence>
<dbReference type="GO" id="GO:0016020">
    <property type="term" value="C:membrane"/>
    <property type="evidence" value="ECO:0007669"/>
    <property type="project" value="UniProtKB-SubCell"/>
</dbReference>
<evidence type="ECO:0000256" key="4">
    <source>
        <dbReference type="ARBA" id="ARBA00022771"/>
    </source>
</evidence>